<comment type="subunit">
    <text evidence="2 10">Homodimer.</text>
</comment>
<keyword evidence="6 10" id="KW-0460">Magnesium</keyword>
<organism evidence="12 13">
    <name type="scientific">Brachybacterium nesterenkovii</name>
    <dbReference type="NCBI Taxonomy" id="47847"/>
    <lineage>
        <taxon>Bacteria</taxon>
        <taxon>Bacillati</taxon>
        <taxon>Actinomycetota</taxon>
        <taxon>Actinomycetes</taxon>
        <taxon>Micrococcales</taxon>
        <taxon>Dermabacteraceae</taxon>
        <taxon>Brachybacterium</taxon>
    </lineage>
</organism>
<dbReference type="InterPro" id="IPR020922">
    <property type="entry name" value="dITP/XTP_pyrophosphatase"/>
</dbReference>
<evidence type="ECO:0000256" key="5">
    <source>
        <dbReference type="ARBA" id="ARBA00022801"/>
    </source>
</evidence>
<comment type="catalytic activity">
    <reaction evidence="10">
        <text>ITP + H2O = IMP + diphosphate + H(+)</text>
        <dbReference type="Rhea" id="RHEA:29399"/>
        <dbReference type="ChEBI" id="CHEBI:15377"/>
        <dbReference type="ChEBI" id="CHEBI:15378"/>
        <dbReference type="ChEBI" id="CHEBI:33019"/>
        <dbReference type="ChEBI" id="CHEBI:58053"/>
        <dbReference type="ChEBI" id="CHEBI:61402"/>
        <dbReference type="EC" id="3.6.1.66"/>
    </reaction>
</comment>
<evidence type="ECO:0000313" key="12">
    <source>
        <dbReference type="EMBL" id="SLM88643.1"/>
    </source>
</evidence>
<dbReference type="AlphaFoldDB" id="A0A1X6WU49"/>
<comment type="catalytic activity">
    <reaction evidence="8 10">
        <text>dITP + H2O = dIMP + diphosphate + H(+)</text>
        <dbReference type="Rhea" id="RHEA:28342"/>
        <dbReference type="ChEBI" id="CHEBI:15377"/>
        <dbReference type="ChEBI" id="CHEBI:15378"/>
        <dbReference type="ChEBI" id="CHEBI:33019"/>
        <dbReference type="ChEBI" id="CHEBI:61194"/>
        <dbReference type="ChEBI" id="CHEBI:61382"/>
        <dbReference type="EC" id="3.6.1.66"/>
    </reaction>
</comment>
<dbReference type="InterPro" id="IPR002637">
    <property type="entry name" value="RdgB/HAM1"/>
</dbReference>
<evidence type="ECO:0000256" key="4">
    <source>
        <dbReference type="ARBA" id="ARBA00022741"/>
    </source>
</evidence>
<comment type="caution">
    <text evidence="10">Lacks conserved residue(s) required for the propagation of feature annotation.</text>
</comment>
<dbReference type="GO" id="GO:0005829">
    <property type="term" value="C:cytosol"/>
    <property type="evidence" value="ECO:0007669"/>
    <property type="project" value="TreeGrafter"/>
</dbReference>
<dbReference type="GO" id="GO:0017111">
    <property type="term" value="F:ribonucleoside triphosphate phosphatase activity"/>
    <property type="evidence" value="ECO:0007669"/>
    <property type="project" value="InterPro"/>
</dbReference>
<dbReference type="GO" id="GO:0036222">
    <property type="term" value="F:XTP diphosphatase activity"/>
    <property type="evidence" value="ECO:0007669"/>
    <property type="project" value="UniProtKB-UniRule"/>
</dbReference>
<keyword evidence="7 10" id="KW-0546">Nucleotide metabolism</keyword>
<keyword evidence="4 10" id="KW-0547">Nucleotide-binding</keyword>
<comment type="function">
    <text evidence="10">Pyrophosphatase that catalyzes the hydrolysis of nucleoside triphosphates to their monophosphate derivatives, with a high preference for the non-canonical purine nucleotides XTP (xanthosine triphosphate), dITP (deoxyinosine triphosphate) and ITP. Seems to function as a house-cleaning enzyme that removes non-canonical purine nucleotides from the nucleotide pool, thus preventing their incorporation into DNA/RNA and avoiding chromosomal lesions.</text>
</comment>
<accession>A0A1X6WU49</accession>
<reference evidence="12 13" key="1">
    <citation type="submission" date="2017-02" db="EMBL/GenBank/DDBJ databases">
        <authorList>
            <person name="Peterson S.W."/>
        </authorList>
    </citation>
    <scope>NUCLEOTIDE SEQUENCE [LARGE SCALE GENOMIC DNA]</scope>
    <source>
        <strain evidence="12 13">CIP104813</strain>
    </source>
</reference>
<dbReference type="PANTHER" id="PTHR11067">
    <property type="entry name" value="INOSINE TRIPHOSPHATE PYROPHOSPHATASE/HAM1 PROTEIN"/>
    <property type="match status" value="1"/>
</dbReference>
<dbReference type="GO" id="GO:0035870">
    <property type="term" value="F:dITP diphosphatase activity"/>
    <property type="evidence" value="ECO:0007669"/>
    <property type="project" value="UniProtKB-UniRule"/>
</dbReference>
<dbReference type="InterPro" id="IPR029001">
    <property type="entry name" value="ITPase-like_fam"/>
</dbReference>
<feature type="binding site" evidence="10">
    <location>
        <begin position="212"/>
        <end position="213"/>
    </location>
    <ligand>
        <name>substrate</name>
    </ligand>
</feature>
<feature type="binding site" evidence="10">
    <location>
        <begin position="31"/>
        <end position="36"/>
    </location>
    <ligand>
        <name>substrate</name>
    </ligand>
</feature>
<dbReference type="Pfam" id="PF01725">
    <property type="entry name" value="Ham1p_like"/>
    <property type="match status" value="1"/>
</dbReference>
<evidence type="ECO:0000313" key="13">
    <source>
        <dbReference type="Proteomes" id="UP000195981"/>
    </source>
</evidence>
<dbReference type="FunFam" id="3.90.950.10:FF:000001">
    <property type="entry name" value="dITP/XTP pyrophosphatase"/>
    <property type="match status" value="1"/>
</dbReference>
<keyword evidence="13" id="KW-1185">Reference proteome</keyword>
<dbReference type="EMBL" id="FWFG01000019">
    <property type="protein sequence ID" value="SLM88643.1"/>
    <property type="molecule type" value="Genomic_DNA"/>
</dbReference>
<feature type="binding site" evidence="10">
    <location>
        <position position="207"/>
    </location>
    <ligand>
        <name>substrate</name>
    </ligand>
</feature>
<keyword evidence="3 10" id="KW-0479">Metal-binding</keyword>
<evidence type="ECO:0000256" key="8">
    <source>
        <dbReference type="ARBA" id="ARBA00051875"/>
    </source>
</evidence>
<dbReference type="Proteomes" id="UP000195981">
    <property type="component" value="Unassembled WGS sequence"/>
</dbReference>
<comment type="catalytic activity">
    <reaction evidence="9 10">
        <text>XTP + H2O = XMP + diphosphate + H(+)</text>
        <dbReference type="Rhea" id="RHEA:28610"/>
        <dbReference type="ChEBI" id="CHEBI:15377"/>
        <dbReference type="ChEBI" id="CHEBI:15378"/>
        <dbReference type="ChEBI" id="CHEBI:33019"/>
        <dbReference type="ChEBI" id="CHEBI:57464"/>
        <dbReference type="ChEBI" id="CHEBI:61314"/>
        <dbReference type="EC" id="3.6.1.66"/>
    </reaction>
</comment>
<dbReference type="GO" id="GO:0009146">
    <property type="term" value="P:purine nucleoside triphosphate catabolic process"/>
    <property type="evidence" value="ECO:0007669"/>
    <property type="project" value="UniProtKB-UniRule"/>
</dbReference>
<dbReference type="GO" id="GO:0036220">
    <property type="term" value="F:ITP diphosphatase activity"/>
    <property type="evidence" value="ECO:0007669"/>
    <property type="project" value="UniProtKB-UniRule"/>
</dbReference>
<protein>
    <recommendedName>
        <fullName evidence="10">dITP/XTP pyrophosphatase</fullName>
        <ecNumber evidence="10">3.6.1.66</ecNumber>
    </recommendedName>
    <alternativeName>
        <fullName evidence="10">Non-canonical purine NTP pyrophosphatase</fullName>
    </alternativeName>
    <alternativeName>
        <fullName evidence="10">Non-standard purine NTP pyrophosphatase</fullName>
    </alternativeName>
    <alternativeName>
        <fullName evidence="10">Nucleoside-triphosphate diphosphatase</fullName>
    </alternativeName>
    <alternativeName>
        <fullName evidence="10">Nucleoside-triphosphate pyrophosphatase</fullName>
        <shortName evidence="10">NTPase</shortName>
    </alternativeName>
</protein>
<evidence type="ECO:0000256" key="11">
    <source>
        <dbReference type="RuleBase" id="RU003781"/>
    </source>
</evidence>
<feature type="binding site" evidence="10">
    <location>
        <begin position="184"/>
        <end position="187"/>
    </location>
    <ligand>
        <name>substrate</name>
    </ligand>
</feature>
<evidence type="ECO:0000256" key="6">
    <source>
        <dbReference type="ARBA" id="ARBA00022842"/>
    </source>
</evidence>
<dbReference type="GO" id="GO:0000166">
    <property type="term" value="F:nucleotide binding"/>
    <property type="evidence" value="ECO:0007669"/>
    <property type="project" value="UniProtKB-KW"/>
</dbReference>
<dbReference type="NCBIfam" id="TIGR00042">
    <property type="entry name" value="RdgB/HAM1 family non-canonical purine NTP pyrophosphatase"/>
    <property type="match status" value="1"/>
</dbReference>
<dbReference type="GO" id="GO:0046872">
    <property type="term" value="F:metal ion binding"/>
    <property type="evidence" value="ECO:0007669"/>
    <property type="project" value="UniProtKB-KW"/>
</dbReference>
<dbReference type="PANTHER" id="PTHR11067:SF9">
    <property type="entry name" value="INOSINE TRIPHOSPHATE PYROPHOSPHATASE"/>
    <property type="match status" value="1"/>
</dbReference>
<keyword evidence="5 10" id="KW-0378">Hydrolase</keyword>
<dbReference type="CDD" id="cd00515">
    <property type="entry name" value="HAM1"/>
    <property type="match status" value="1"/>
</dbReference>
<gene>
    <name evidence="12" type="ORF">FM110_02130</name>
</gene>
<dbReference type="HAMAP" id="MF_01405">
    <property type="entry name" value="Non_canon_purine_NTPase"/>
    <property type="match status" value="1"/>
</dbReference>
<feature type="active site" description="Proton acceptor" evidence="10">
    <location>
        <position position="97"/>
    </location>
</feature>
<name>A0A1X6WU49_9MICO</name>
<feature type="binding site" evidence="10">
    <location>
        <position position="97"/>
    </location>
    <ligand>
        <name>Mg(2+)</name>
        <dbReference type="ChEBI" id="CHEBI:18420"/>
    </ligand>
</feature>
<comment type="cofactor">
    <cofactor evidence="10">
        <name>Mg(2+)</name>
        <dbReference type="ChEBI" id="CHEBI:18420"/>
    </cofactor>
    <text evidence="10">Binds 1 Mg(2+) ion per subunit.</text>
</comment>
<feature type="binding site" evidence="10">
    <location>
        <position position="98"/>
    </location>
    <ligand>
        <name>substrate</name>
    </ligand>
</feature>
<evidence type="ECO:0000256" key="9">
    <source>
        <dbReference type="ARBA" id="ARBA00052017"/>
    </source>
</evidence>
<dbReference type="EC" id="3.6.1.66" evidence="10"/>
<evidence type="ECO:0000256" key="7">
    <source>
        <dbReference type="ARBA" id="ARBA00023080"/>
    </source>
</evidence>
<dbReference type="Gene3D" id="3.90.950.10">
    <property type="match status" value="1"/>
</dbReference>
<dbReference type="GO" id="GO:0009117">
    <property type="term" value="P:nucleotide metabolic process"/>
    <property type="evidence" value="ECO:0007669"/>
    <property type="project" value="UniProtKB-KW"/>
</dbReference>
<comment type="similarity">
    <text evidence="1 10 11">Belongs to the HAM1 NTPase family.</text>
</comment>
<evidence type="ECO:0000256" key="3">
    <source>
        <dbReference type="ARBA" id="ARBA00022723"/>
    </source>
</evidence>
<proteinExistence type="inferred from homology"/>
<evidence type="ECO:0000256" key="1">
    <source>
        <dbReference type="ARBA" id="ARBA00008023"/>
    </source>
</evidence>
<sequence length="230" mass="23684">MSAAAGADVMGAAAAMTGDASAAAPRVVLATHNAGKLAELRRILVEAVPGLDPEAVVSAAQIDLPNVVEDGTTFAANALLKARAAAQATGLIAVADDSGLSVDILHGAPGIFSARWSGRHGDDDANNDLLLAQLADIAEEHRGAQFECAAVMVVPEADGTLTEVVEHGTMRGRLLHERRGEGGFGYDPLFLPDGQERTSAELSPAAKDAISHRGKAFRALVPAIAERLRG</sequence>
<evidence type="ECO:0000256" key="2">
    <source>
        <dbReference type="ARBA" id="ARBA00011738"/>
    </source>
</evidence>
<evidence type="ECO:0000256" key="10">
    <source>
        <dbReference type="HAMAP-Rule" id="MF_01405"/>
    </source>
</evidence>
<dbReference type="SUPFAM" id="SSF52972">
    <property type="entry name" value="ITPase-like"/>
    <property type="match status" value="1"/>
</dbReference>